<dbReference type="GO" id="GO:0046872">
    <property type="term" value="F:metal ion binding"/>
    <property type="evidence" value="ECO:0007669"/>
    <property type="project" value="UniProtKB-KW"/>
</dbReference>
<keyword evidence="4" id="KW-0482">Metalloprotease</keyword>
<evidence type="ECO:0000256" key="5">
    <source>
        <dbReference type="RuleBase" id="RU000590"/>
    </source>
</evidence>
<dbReference type="PANTHER" id="PTHR46112">
    <property type="entry name" value="AMINOPEPTIDASE"/>
    <property type="match status" value="1"/>
</dbReference>
<dbReference type="GO" id="GO:0008237">
    <property type="term" value="F:metallopeptidase activity"/>
    <property type="evidence" value="ECO:0007669"/>
    <property type="project" value="UniProtKB-KW"/>
</dbReference>
<evidence type="ECO:0000313" key="9">
    <source>
        <dbReference type="Proteomes" id="UP000029857"/>
    </source>
</evidence>
<protein>
    <submittedName>
        <fullName evidence="8">M24 family metallopeptidase</fullName>
    </submittedName>
</protein>
<dbReference type="RefSeq" id="WP_034580298.1">
    <property type="nucleotide sequence ID" value="NZ_CAMCCI010000128.1"/>
</dbReference>
<reference evidence="8 9" key="1">
    <citation type="journal article" date="2014" name="Genome Announc.">
        <title>Draft genome sequences of eight enterohepatic helicobacter species isolated from both laboratory and wild rodents.</title>
        <authorList>
            <person name="Sheh A."/>
            <person name="Shen Z."/>
            <person name="Fox J.G."/>
        </authorList>
    </citation>
    <scope>NUCLEOTIDE SEQUENCE [LARGE SCALE GENOMIC DNA]</scope>
    <source>
        <strain evidence="8 9">ATCC 49320</strain>
    </source>
</reference>
<comment type="caution">
    <text evidence="8">The sequence shown here is derived from an EMBL/GenBank/DDBJ whole genome shotgun (WGS) entry which is preliminary data.</text>
</comment>
<keyword evidence="1" id="KW-0645">Protease</keyword>
<evidence type="ECO:0000256" key="3">
    <source>
        <dbReference type="ARBA" id="ARBA00022801"/>
    </source>
</evidence>
<dbReference type="InterPro" id="IPR001131">
    <property type="entry name" value="Peptidase_M24B_aminopep-P_CS"/>
</dbReference>
<feature type="domain" description="Creatinase N-terminal" evidence="7">
    <location>
        <begin position="6"/>
        <end position="113"/>
    </location>
</feature>
<evidence type="ECO:0000313" key="8">
    <source>
        <dbReference type="EMBL" id="TLE10755.1"/>
    </source>
</evidence>
<dbReference type="Pfam" id="PF00557">
    <property type="entry name" value="Peptidase_M24"/>
    <property type="match status" value="1"/>
</dbReference>
<organism evidence="8 9">
    <name type="scientific">Helicobacter bilis</name>
    <dbReference type="NCBI Taxonomy" id="37372"/>
    <lineage>
        <taxon>Bacteria</taxon>
        <taxon>Pseudomonadati</taxon>
        <taxon>Campylobacterota</taxon>
        <taxon>Epsilonproteobacteria</taxon>
        <taxon>Campylobacterales</taxon>
        <taxon>Helicobacteraceae</taxon>
        <taxon>Helicobacter</taxon>
    </lineage>
</organism>
<sequence length="358" mass="40784">MEVKDFITHDESIMYYLCGYSADSAILMRFGSEFKFITDARYSTEANELCKKNIALEIIESNDLLGEAKRQITQHNIKNLSFDPMRMCVEEYHSLKDIVSLASMPNFTQIMRMKKSDEELKILQQAQILNLEAIHAFSEYVSKEGKEKSEKFLWYKIADTLSNYGQYPLSFEPIVGIEGNAAKPHALPSDTTFLQNGDTLLLDCGLKYKRYCADCTRTALFFDDSIIFQKDQDFMVLDESTNKDRLSTHEKQKIYDLVKKAQITTIENLRSGMSGKEIDSIARDIIEKGGYGKYFTHSTGHGIGLDIHEMPFISRRSETIIEDGMVFSIEPGIYIPQTFGVRVEDLVVIKQGRAVVLG</sequence>
<evidence type="ECO:0000259" key="7">
    <source>
        <dbReference type="Pfam" id="PF01321"/>
    </source>
</evidence>
<dbReference type="Proteomes" id="UP000029857">
    <property type="component" value="Unassembled WGS sequence"/>
</dbReference>
<dbReference type="InterPro" id="IPR036005">
    <property type="entry name" value="Creatinase/aminopeptidase-like"/>
</dbReference>
<evidence type="ECO:0000256" key="1">
    <source>
        <dbReference type="ARBA" id="ARBA00022670"/>
    </source>
</evidence>
<dbReference type="InterPro" id="IPR029149">
    <property type="entry name" value="Creatin/AminoP/Spt16_N"/>
</dbReference>
<proteinExistence type="inferred from homology"/>
<keyword evidence="2 5" id="KW-0479">Metal-binding</keyword>
<dbReference type="GO" id="GO:0006508">
    <property type="term" value="P:proteolysis"/>
    <property type="evidence" value="ECO:0007669"/>
    <property type="project" value="UniProtKB-KW"/>
</dbReference>
<dbReference type="EMBL" id="JRPJ02000013">
    <property type="protein sequence ID" value="TLE10755.1"/>
    <property type="molecule type" value="Genomic_DNA"/>
</dbReference>
<dbReference type="PROSITE" id="PS00491">
    <property type="entry name" value="PROLINE_PEPTIDASE"/>
    <property type="match status" value="1"/>
</dbReference>
<dbReference type="InterPro" id="IPR050659">
    <property type="entry name" value="Peptidase_M24B"/>
</dbReference>
<feature type="domain" description="Peptidase M24" evidence="6">
    <location>
        <begin position="123"/>
        <end position="350"/>
    </location>
</feature>
<dbReference type="SUPFAM" id="SSF55920">
    <property type="entry name" value="Creatinase/aminopeptidase"/>
    <property type="match status" value="1"/>
</dbReference>
<dbReference type="Gene3D" id="3.40.350.10">
    <property type="entry name" value="Creatinase/prolidase N-terminal domain"/>
    <property type="match status" value="1"/>
</dbReference>
<name>A0A4U8UAP0_9HELI</name>
<accession>A0A4U8UAP0</accession>
<dbReference type="InterPro" id="IPR000587">
    <property type="entry name" value="Creatinase_N"/>
</dbReference>
<dbReference type="AlphaFoldDB" id="A0A4U8UAP0"/>
<keyword evidence="3" id="KW-0378">Hydrolase</keyword>
<comment type="similarity">
    <text evidence="5">Belongs to the peptidase M24B family.</text>
</comment>
<dbReference type="PANTHER" id="PTHR46112:SF3">
    <property type="entry name" value="AMINOPEPTIDASE YPDF"/>
    <property type="match status" value="1"/>
</dbReference>
<dbReference type="InterPro" id="IPR000994">
    <property type="entry name" value="Pept_M24"/>
</dbReference>
<gene>
    <name evidence="8" type="ORF">LS79_004985</name>
</gene>
<evidence type="ECO:0000256" key="2">
    <source>
        <dbReference type="ARBA" id="ARBA00022723"/>
    </source>
</evidence>
<evidence type="ECO:0000259" key="6">
    <source>
        <dbReference type="Pfam" id="PF00557"/>
    </source>
</evidence>
<dbReference type="Pfam" id="PF01321">
    <property type="entry name" value="Creatinase_N"/>
    <property type="match status" value="1"/>
</dbReference>
<dbReference type="Gene3D" id="3.90.230.10">
    <property type="entry name" value="Creatinase/methionine aminopeptidase superfamily"/>
    <property type="match status" value="1"/>
</dbReference>
<evidence type="ECO:0000256" key="4">
    <source>
        <dbReference type="ARBA" id="ARBA00023049"/>
    </source>
</evidence>